<evidence type="ECO:0000256" key="3">
    <source>
        <dbReference type="ARBA" id="ARBA00022737"/>
    </source>
</evidence>
<feature type="region of interest" description="Disordered" evidence="9">
    <location>
        <begin position="271"/>
        <end position="301"/>
    </location>
</feature>
<evidence type="ECO:0000256" key="5">
    <source>
        <dbReference type="ARBA" id="ARBA00022833"/>
    </source>
</evidence>
<protein>
    <submittedName>
        <fullName evidence="12">RNA transcript variant a adenosine deaminase</fullName>
    </submittedName>
</protein>
<feature type="domain" description="DRBM" evidence="10">
    <location>
        <begin position="57"/>
        <end position="106"/>
    </location>
</feature>
<dbReference type="InterPro" id="IPR002466">
    <property type="entry name" value="A_deamin"/>
</dbReference>
<evidence type="ECO:0000259" key="10">
    <source>
        <dbReference type="PROSITE" id="PS50137"/>
    </source>
</evidence>
<keyword evidence="5" id="KW-0862">Zinc</keyword>
<dbReference type="InterPro" id="IPR044458">
    <property type="entry name" value="ADAR2_DSRM_1"/>
</dbReference>
<proteinExistence type="evidence at transcript level"/>
<dbReference type="GO" id="GO:0003726">
    <property type="term" value="F:double-stranded RNA adenosine deaminase activity"/>
    <property type="evidence" value="ECO:0007669"/>
    <property type="project" value="TreeGrafter"/>
</dbReference>
<dbReference type="CDD" id="cd19895">
    <property type="entry name" value="DSRM_RED1_rpt1"/>
    <property type="match status" value="1"/>
</dbReference>
<dbReference type="PANTHER" id="PTHR10910">
    <property type="entry name" value="EUKARYOTE SPECIFIC DSRNA BINDING PROTEIN"/>
    <property type="match status" value="1"/>
</dbReference>
<dbReference type="SMR" id="C1JAR3"/>
<dbReference type="InterPro" id="IPR014720">
    <property type="entry name" value="dsRBD_dom"/>
</dbReference>
<dbReference type="GO" id="GO:0005737">
    <property type="term" value="C:cytoplasm"/>
    <property type="evidence" value="ECO:0007669"/>
    <property type="project" value="TreeGrafter"/>
</dbReference>
<evidence type="ECO:0000256" key="8">
    <source>
        <dbReference type="PROSITE-ProRule" id="PRU00266"/>
    </source>
</evidence>
<evidence type="ECO:0000256" key="7">
    <source>
        <dbReference type="ARBA" id="ARBA00023242"/>
    </source>
</evidence>
<dbReference type="SMART" id="SM00552">
    <property type="entry name" value="ADEAMc"/>
    <property type="match status" value="1"/>
</dbReference>
<keyword evidence="6 8" id="KW-0694">RNA-binding</keyword>
<feature type="region of interest" description="Disordered" evidence="9">
    <location>
        <begin position="1"/>
        <end position="39"/>
    </location>
</feature>
<feature type="compositionally biased region" description="Basic and acidic residues" evidence="9">
    <location>
        <begin position="114"/>
        <end position="132"/>
    </location>
</feature>
<gene>
    <name evidence="12" type="primary">ADAR2</name>
</gene>
<feature type="domain" description="A to I editase" evidence="11">
    <location>
        <begin position="434"/>
        <end position="761"/>
    </location>
</feature>
<organism evidence="12">
    <name type="scientific">Doryteuthis opalescens</name>
    <name type="common">California market squid</name>
    <name type="synonym">Loligo opalescens</name>
    <dbReference type="NCBI Taxonomy" id="1051066"/>
    <lineage>
        <taxon>Eukaryota</taxon>
        <taxon>Metazoa</taxon>
        <taxon>Spiralia</taxon>
        <taxon>Lophotrochozoa</taxon>
        <taxon>Mollusca</taxon>
        <taxon>Cephalopoda</taxon>
        <taxon>Coleoidea</taxon>
        <taxon>Decapodiformes</taxon>
        <taxon>Myopsida</taxon>
        <taxon>Loliginidae</taxon>
        <taxon>Doryteuthis</taxon>
    </lineage>
</organism>
<keyword evidence="3" id="KW-0677">Repeat</keyword>
<evidence type="ECO:0000256" key="6">
    <source>
        <dbReference type="ARBA" id="ARBA00022884"/>
    </source>
</evidence>
<dbReference type="FunFam" id="3.30.160.20:FF:000011">
    <property type="entry name" value="double-stranded RNA-specific editase 1 isoform X1"/>
    <property type="match status" value="1"/>
</dbReference>
<dbReference type="EMBL" id="FJ478450">
    <property type="protein sequence ID" value="ACO52474.1"/>
    <property type="molecule type" value="mRNA"/>
</dbReference>
<evidence type="ECO:0000259" key="11">
    <source>
        <dbReference type="PROSITE" id="PS50141"/>
    </source>
</evidence>
<dbReference type="GO" id="GO:0046872">
    <property type="term" value="F:metal ion binding"/>
    <property type="evidence" value="ECO:0007669"/>
    <property type="project" value="UniProtKB-KW"/>
</dbReference>
<evidence type="ECO:0000256" key="2">
    <source>
        <dbReference type="ARBA" id="ARBA00022723"/>
    </source>
</evidence>
<dbReference type="AlphaFoldDB" id="C1JAR3"/>
<dbReference type="Pfam" id="PF00035">
    <property type="entry name" value="dsrm"/>
    <property type="match status" value="3"/>
</dbReference>
<evidence type="ECO:0000313" key="12">
    <source>
        <dbReference type="EMBL" id="ACO52474.1"/>
    </source>
</evidence>
<sequence length="786" mass="86688">MRDLQAKKVKEISLGNSSEDPKIKIDNADPNKEPKPTITTKNPVMYLNELLPEPLVYELVSESGPPHDRNFVMSVKINDDNVQGAGRSKKLAKAAAAQVALFKLFNIVYTSEPEGDHGDVKTSDSETKEGKGEMAAQKRSFPWNGENGSGRPLNKKKKAHGPTLPKNALMQLNEIKPGLEFQLMGQTGPVHAPTFNMKVEVNGEVFEGAGPTKKKAKLQAAEKALRSFVQFRNASEAYQAMGKKVNLLDFTSDTADIGTFINDFEEKAEAENNEITQGVSKPNGSHTNQKSTLPPQPPGKNPVMILNELRPGLKYEFISESGESHTKTFVMQVTVDGVDFEGSGRNKKQAKARAAQAALAQIFNMELFPPGLQPVPKDGEETSSKVLADIIAKVVHEKFSELTDNYTSQYSRRKVLAGIVMTHGPDGQGSQVIGIGTGTKCINGEYMNDRGFAVNDCHAEIIARRCFLRFIYDQLELHLSDNAEVRGQSIFELRDAGGYKLKPNIQFHLYISTAPCGDARIFSPHGQDVETGDRHPNRKARGQLRTKIESGEGTIPVRSSGFIQTWDGVLEGERLLTMSCSDKIARWNVLGVQGALLCHFMHPIYLESIILGSLYHSDHLSRAVYCRIAAIENLPDLFRLNRPFLSGISSPESRQPGKAPNFGINWRRNDDSFEVINAMTGRVEGGSMSRICKQALFDRFMNLYGKLSSLTGQSVTTRPALYSEAKATVMEYQLAKQCVFQAFQKAGLGNWVQKPIEQDQFEMSLDAPAIQLKAAETETANTETSA</sequence>
<name>C1JAR3_DOROP</name>
<accession>C1JAR3</accession>
<dbReference type="Gene3D" id="3.30.160.20">
    <property type="match status" value="3"/>
</dbReference>
<dbReference type="PROSITE" id="PS50137">
    <property type="entry name" value="DS_RBD"/>
    <property type="match status" value="3"/>
</dbReference>
<feature type="compositionally biased region" description="Basic and acidic residues" evidence="9">
    <location>
        <begin position="1"/>
        <end position="11"/>
    </location>
</feature>
<evidence type="ECO:0000256" key="4">
    <source>
        <dbReference type="ARBA" id="ARBA00022801"/>
    </source>
</evidence>
<dbReference type="GO" id="GO:0006382">
    <property type="term" value="P:adenosine to inosine editing"/>
    <property type="evidence" value="ECO:0007669"/>
    <property type="project" value="TreeGrafter"/>
</dbReference>
<keyword evidence="4" id="KW-0378">Hydrolase</keyword>
<dbReference type="GO" id="GO:0003725">
    <property type="term" value="F:double-stranded RNA binding"/>
    <property type="evidence" value="ECO:0007669"/>
    <property type="project" value="TreeGrafter"/>
</dbReference>
<comment type="subcellular location">
    <subcellularLocation>
        <location evidence="1">Nucleus</location>
    </subcellularLocation>
</comment>
<dbReference type="FunFam" id="3.30.160.20:FF:000007">
    <property type="entry name" value="Double-stranded RNA-binding protein Staufen homolog 1"/>
    <property type="match status" value="1"/>
</dbReference>
<evidence type="ECO:0000256" key="1">
    <source>
        <dbReference type="ARBA" id="ARBA00004123"/>
    </source>
</evidence>
<reference evidence="12" key="1">
    <citation type="submission" date="2008-11" db="EMBL/GenBank/DDBJ databases">
        <title>An extra double-stranded RNA binding domain confers high activity on a squid RNA editing enzyme.</title>
        <authorList>
            <person name="Palavicini J.P."/>
            <person name="O'Connell M.A."/>
            <person name="Rosenthal J.J.C."/>
        </authorList>
    </citation>
    <scope>NUCLEOTIDE SEQUENCE</scope>
</reference>
<dbReference type="GO" id="GO:0005730">
    <property type="term" value="C:nucleolus"/>
    <property type="evidence" value="ECO:0007669"/>
    <property type="project" value="TreeGrafter"/>
</dbReference>
<dbReference type="SMART" id="SM00358">
    <property type="entry name" value="DSRM"/>
    <property type="match status" value="3"/>
</dbReference>
<dbReference type="GO" id="GO:0006396">
    <property type="term" value="P:RNA processing"/>
    <property type="evidence" value="ECO:0007669"/>
    <property type="project" value="InterPro"/>
</dbReference>
<feature type="region of interest" description="Disordered" evidence="9">
    <location>
        <begin position="113"/>
        <end position="163"/>
    </location>
</feature>
<dbReference type="PANTHER" id="PTHR10910:SF62">
    <property type="entry name" value="AT07585P-RELATED"/>
    <property type="match status" value="1"/>
</dbReference>
<feature type="domain" description="DRBM" evidence="10">
    <location>
        <begin position="164"/>
        <end position="230"/>
    </location>
</feature>
<keyword evidence="7" id="KW-0539">Nucleus</keyword>
<feature type="domain" description="DRBM" evidence="10">
    <location>
        <begin position="315"/>
        <end position="364"/>
    </location>
</feature>
<dbReference type="Pfam" id="PF02137">
    <property type="entry name" value="A_deamin"/>
    <property type="match status" value="1"/>
</dbReference>
<dbReference type="FunFam" id="3.30.160.20:FF:000009">
    <property type="entry name" value="Adenosine deaminase RNA-specific B2 (inactive)"/>
    <property type="match status" value="1"/>
</dbReference>
<keyword evidence="2" id="KW-0479">Metal-binding</keyword>
<dbReference type="PROSITE" id="PS50141">
    <property type="entry name" value="A_DEAMIN_EDITASE"/>
    <property type="match status" value="1"/>
</dbReference>
<dbReference type="GO" id="GO:0008251">
    <property type="term" value="F:tRNA-specific adenosine deaminase activity"/>
    <property type="evidence" value="ECO:0007669"/>
    <property type="project" value="TreeGrafter"/>
</dbReference>
<feature type="compositionally biased region" description="Basic and acidic residues" evidence="9">
    <location>
        <begin position="19"/>
        <end position="35"/>
    </location>
</feature>
<feature type="compositionally biased region" description="Polar residues" evidence="9">
    <location>
        <begin position="273"/>
        <end position="293"/>
    </location>
</feature>
<dbReference type="SUPFAM" id="SSF54768">
    <property type="entry name" value="dsRNA-binding domain-like"/>
    <property type="match status" value="3"/>
</dbReference>
<evidence type="ECO:0000256" key="9">
    <source>
        <dbReference type="SAM" id="MobiDB-lite"/>
    </source>
</evidence>